<accession>Q80LI4</accession>
<dbReference type="EMBL" id="AP006270">
    <property type="protein sequence ID" value="BAC67363.1"/>
    <property type="molecule type" value="Genomic_DNA"/>
</dbReference>
<proteinExistence type="predicted"/>
<organism evidence="2 3">
    <name type="scientific">Adoxophyes honmai nucleopolyhedrovirus</name>
    <dbReference type="NCBI Taxonomy" id="224399"/>
    <lineage>
        <taxon>Viruses</taxon>
        <taxon>Viruses incertae sedis</taxon>
        <taxon>Naldaviricetes</taxon>
        <taxon>Lefavirales</taxon>
        <taxon>Baculoviridae</taxon>
        <taxon>Alphabaculovirus</taxon>
        <taxon>Alphabaculovirus adhonmai</taxon>
    </lineage>
</organism>
<evidence type="ECO:0000256" key="1">
    <source>
        <dbReference type="SAM" id="Phobius"/>
    </source>
</evidence>
<dbReference type="GeneID" id="1485728"/>
<dbReference type="SUPFAM" id="SSF50353">
    <property type="entry name" value="Cytokine"/>
    <property type="match status" value="1"/>
</dbReference>
<name>Q80LI4_NPVAH</name>
<evidence type="ECO:0000313" key="3">
    <source>
        <dbReference type="Proteomes" id="UP000232720"/>
    </source>
</evidence>
<dbReference type="KEGG" id="vg:1485728"/>
<feature type="transmembrane region" description="Helical" evidence="1">
    <location>
        <begin position="88"/>
        <end position="109"/>
    </location>
</feature>
<dbReference type="InterPro" id="IPR008996">
    <property type="entry name" value="IL1/FGF"/>
</dbReference>
<dbReference type="CDD" id="cd23311">
    <property type="entry name" value="beta-trefoil_FGF_Bnl-like"/>
    <property type="match status" value="1"/>
</dbReference>
<sequence>MRNILIFNKSIKKWIAIIMNYSTICWIVIVMGVRAFPTDHKTVVKVLINHKLLYDCNNGTLRGIQNDPIANDGIYWQIHNLNAEANTILMYSAAFCNFLCINACGYYYIAKNPNYDCVLTEHNAATYAVIYKKLNDTNALVAINKENKMRKLLIQNLNQQIKQLDRAKITYSNGHKRYASCVYNMQKITTMPAKKCDSLDNHSEYDDKSVETYNNFYNMGKEEVHFKLLDLNDTTTAAPTVSTTHKNSNIDIIVNNLLENSTEYDYSFEYDESVEATITSAMPFSRRICGVA</sequence>
<keyword evidence="1" id="KW-0472">Membrane</keyword>
<dbReference type="Proteomes" id="UP000232720">
    <property type="component" value="Genome"/>
</dbReference>
<keyword evidence="1" id="KW-1133">Transmembrane helix</keyword>
<dbReference type="Gene3D" id="2.80.10.50">
    <property type="match status" value="1"/>
</dbReference>
<protein>
    <submittedName>
        <fullName evidence="2">Fibroblast growth factor</fullName>
    </submittedName>
</protein>
<dbReference type="OrthoDB" id="7858at10239"/>
<keyword evidence="3" id="KW-1185">Reference proteome</keyword>
<dbReference type="RefSeq" id="NP_818759.1">
    <property type="nucleotide sequence ID" value="NC_004690.1"/>
</dbReference>
<organismHost>
    <name type="scientific">Adoxophyes honmai</name>
    <name type="common">Smaller tea tortrix moth</name>
    <dbReference type="NCBI Taxonomy" id="85585"/>
</organismHost>
<feature type="transmembrane region" description="Helical" evidence="1">
    <location>
        <begin position="14"/>
        <end position="36"/>
    </location>
</feature>
<reference evidence="2 3" key="1">
    <citation type="journal article" date="2003" name="Virology">
        <title>Genome sequence and organization of a nucleopolyhedrovirus isolated from the smaller tea tortrix, Adoxophyes honmai.</title>
        <authorList>
            <person name="Nakai M."/>
            <person name="Goto C."/>
            <person name="Kang W."/>
            <person name="Shikata M."/>
            <person name="Luque T."/>
            <person name="Kunimi Y."/>
        </authorList>
    </citation>
    <scope>NUCLEOTIDE SEQUENCE [LARGE SCALE GENOMIC DNA]</scope>
    <source>
        <strain evidence="2 3">ADN001</strain>
    </source>
</reference>
<keyword evidence="1" id="KW-0812">Transmembrane</keyword>
<evidence type="ECO:0000313" key="2">
    <source>
        <dbReference type="EMBL" id="BAC67363.1"/>
    </source>
</evidence>